<evidence type="ECO:0000313" key="2">
    <source>
        <dbReference type="EMBL" id="CAE0716627.1"/>
    </source>
</evidence>
<feature type="compositionally biased region" description="Basic and acidic residues" evidence="1">
    <location>
        <begin position="100"/>
        <end position="133"/>
    </location>
</feature>
<proteinExistence type="predicted"/>
<accession>A0A7S4AJ56</accession>
<feature type="compositionally biased region" description="Basic and acidic residues" evidence="1">
    <location>
        <begin position="207"/>
        <end position="220"/>
    </location>
</feature>
<reference evidence="2" key="1">
    <citation type="submission" date="2021-01" db="EMBL/GenBank/DDBJ databases">
        <authorList>
            <person name="Corre E."/>
            <person name="Pelletier E."/>
            <person name="Niang G."/>
            <person name="Scheremetjew M."/>
            <person name="Finn R."/>
            <person name="Kale V."/>
            <person name="Holt S."/>
            <person name="Cochrane G."/>
            <person name="Meng A."/>
            <person name="Brown T."/>
            <person name="Cohen L."/>
        </authorList>
    </citation>
    <scope>NUCLEOTIDE SEQUENCE</scope>
    <source>
        <strain evidence="2">10249 10 AB</strain>
    </source>
</reference>
<feature type="region of interest" description="Disordered" evidence="1">
    <location>
        <begin position="88"/>
        <end position="239"/>
    </location>
</feature>
<gene>
    <name evidence="2" type="ORF">PAUS00366_LOCUS9379</name>
</gene>
<protein>
    <submittedName>
        <fullName evidence="2">Uncharacterized protein</fullName>
    </submittedName>
</protein>
<dbReference type="AlphaFoldDB" id="A0A7S4AJ56"/>
<sequence length="371" mass="40569">MKLLFVSIPTIGIVSVAMTMMIASREALAQTISTQSTNVERNSRYTLRYRDLGSFWERTASAGDMDTEELERFLGVEFSHSMSFSDMPFKINKSGKHRTERQGKDGTDKKSGGKAGGEKLSKSSGKAGREKFSKSNGKSESGKDSSSKKGRGRALRVGYKTEEVRGARGIRGNVVSETRNENDAPKQYQSDRRLAGNGCWYEMSKSGSKDGSKSGSKDGSKSGSKSGSKDGRARRDRGRRLIQMEGYECKDETNGWALCCKGYVTVGTTTATSTTTNNQDDGTNVIENNYPIRPQVPYIRQETNGGSDSNDPPGGVAEYFRGDNYLHDRVENNAEDDYPNSVVNRPVPYISQPAVIGNADSKSNDILNGNI</sequence>
<dbReference type="EMBL" id="HBIX01012600">
    <property type="protein sequence ID" value="CAE0716627.1"/>
    <property type="molecule type" value="Transcribed_RNA"/>
</dbReference>
<feature type="compositionally biased region" description="Basic and acidic residues" evidence="1">
    <location>
        <begin position="178"/>
        <end position="194"/>
    </location>
</feature>
<name>A0A7S4AJ56_9STRA</name>
<evidence type="ECO:0000256" key="1">
    <source>
        <dbReference type="SAM" id="MobiDB-lite"/>
    </source>
</evidence>
<organism evidence="2">
    <name type="scientific">Pseudo-nitzschia australis</name>
    <dbReference type="NCBI Taxonomy" id="44445"/>
    <lineage>
        <taxon>Eukaryota</taxon>
        <taxon>Sar</taxon>
        <taxon>Stramenopiles</taxon>
        <taxon>Ochrophyta</taxon>
        <taxon>Bacillariophyta</taxon>
        <taxon>Bacillariophyceae</taxon>
        <taxon>Bacillariophycidae</taxon>
        <taxon>Bacillariales</taxon>
        <taxon>Bacillariaceae</taxon>
        <taxon>Pseudo-nitzschia</taxon>
    </lineage>
</organism>